<feature type="binding site" evidence="10">
    <location>
        <position position="130"/>
    </location>
    <ligand>
        <name>L-histidine</name>
        <dbReference type="ChEBI" id="CHEBI:57595"/>
    </ligand>
</feature>
<dbReference type="GO" id="GO:0016740">
    <property type="term" value="F:transferase activity"/>
    <property type="evidence" value="ECO:0007669"/>
    <property type="project" value="UniProtKB-ARBA"/>
</dbReference>
<sequence length="419" mass="47410">MQIKVPRGTYDILPPQSSKWHYLEKILRETAEVFGYREIRTPIFEHTELFERGVGESTDIVSKEMYTFADKSERSLTLRPEGTASCARALIEHSAYSGLLPVKWYYMGPMFRYDRPETGRYRQFHQFGVEAFGSLSPYMDAEVIILLVEILHRLGLKDYELHLNSVGCPKCRRAYREKLISHIKPVKDLLCPDCQGRYEKNPLRVLDCKNEACHAAIKGYPVLYDSLCDECREHYAEVRKALSDNQVSYIHDDNLVRGLDYYTNTAFEVHIPGIGAQSAVGGGGRYNGLVKACGGPDIGGVGFALGMERLLLALAEGEEEKAGIVDVFVAVMDRQYEDIGVKILTDLRRAGIKADKDYTGKSPKGQMKHADKLGVKMAILLGEDEVKNSFVTVRDMISKEQYQVGHRELIDFIKRHIKA</sequence>
<dbReference type="InterPro" id="IPR033656">
    <property type="entry name" value="HisRS_anticodon"/>
</dbReference>
<dbReference type="NCBIfam" id="TIGR00442">
    <property type="entry name" value="hisS"/>
    <property type="match status" value="1"/>
</dbReference>
<dbReference type="InterPro" id="IPR004154">
    <property type="entry name" value="Anticodon-bd"/>
</dbReference>
<dbReference type="OrthoDB" id="9800814at2"/>
<dbReference type="Gene3D" id="3.40.50.800">
    <property type="entry name" value="Anticodon-binding domain"/>
    <property type="match status" value="1"/>
</dbReference>
<comment type="subcellular location">
    <subcellularLocation>
        <location evidence="9">Cytoplasm</location>
    </subcellularLocation>
</comment>
<evidence type="ECO:0000256" key="1">
    <source>
        <dbReference type="ARBA" id="ARBA00008226"/>
    </source>
</evidence>
<evidence type="ECO:0000313" key="13">
    <source>
        <dbReference type="Proteomes" id="UP000242329"/>
    </source>
</evidence>
<dbReference type="PANTHER" id="PTHR43707:SF1">
    <property type="entry name" value="HISTIDINE--TRNA LIGASE, MITOCHONDRIAL-RELATED"/>
    <property type="match status" value="1"/>
</dbReference>
<keyword evidence="13" id="KW-1185">Reference proteome</keyword>
<dbReference type="AlphaFoldDB" id="A0A1M5P074"/>
<dbReference type="SUPFAM" id="SSF52954">
    <property type="entry name" value="Class II aaRS ABD-related"/>
    <property type="match status" value="1"/>
</dbReference>
<dbReference type="GO" id="GO:0004821">
    <property type="term" value="F:histidine-tRNA ligase activity"/>
    <property type="evidence" value="ECO:0007669"/>
    <property type="project" value="UniProtKB-UniRule"/>
</dbReference>
<keyword evidence="7 9" id="KW-0030">Aminoacyl-tRNA synthetase</keyword>
<protein>
    <recommendedName>
        <fullName evidence="9">Histidine--tRNA ligase</fullName>
        <ecNumber evidence="9">6.1.1.21</ecNumber>
    </recommendedName>
    <alternativeName>
        <fullName evidence="9">Histidyl-tRNA synthetase</fullName>
        <shortName evidence="9">HisRS</shortName>
    </alternativeName>
</protein>
<dbReference type="Pfam" id="PF03129">
    <property type="entry name" value="HGTP_anticodon"/>
    <property type="match status" value="1"/>
</dbReference>
<gene>
    <name evidence="9" type="primary">hisS</name>
    <name evidence="12" type="ORF">SAMN02745221_01341</name>
</gene>
<dbReference type="InterPro" id="IPR004516">
    <property type="entry name" value="HisRS/HisZ"/>
</dbReference>
<reference evidence="13" key="1">
    <citation type="submission" date="2016-11" db="EMBL/GenBank/DDBJ databases">
        <authorList>
            <person name="Varghese N."/>
            <person name="Submissions S."/>
        </authorList>
    </citation>
    <scope>NUCLEOTIDE SEQUENCE [LARGE SCALE GENOMIC DNA]</scope>
    <source>
        <strain evidence="13">DSM 11003</strain>
    </source>
</reference>
<keyword evidence="5 9" id="KW-0067">ATP-binding</keyword>
<feature type="binding site" evidence="10">
    <location>
        <position position="126"/>
    </location>
    <ligand>
        <name>L-histidine</name>
        <dbReference type="ChEBI" id="CHEBI:57595"/>
    </ligand>
</feature>
<dbReference type="CDD" id="cd00773">
    <property type="entry name" value="HisRS-like_core"/>
    <property type="match status" value="1"/>
</dbReference>
<dbReference type="Gene3D" id="3.30.930.10">
    <property type="entry name" value="Bira Bifunctional Protein, Domain 2"/>
    <property type="match status" value="1"/>
</dbReference>
<evidence type="ECO:0000256" key="6">
    <source>
        <dbReference type="ARBA" id="ARBA00022917"/>
    </source>
</evidence>
<name>A0A1M5P074_9FIRM</name>
<evidence type="ECO:0000259" key="11">
    <source>
        <dbReference type="PROSITE" id="PS50862"/>
    </source>
</evidence>
<comment type="subunit">
    <text evidence="9">Homodimer.</text>
</comment>
<dbReference type="PIRSF" id="PIRSF001549">
    <property type="entry name" value="His-tRNA_synth"/>
    <property type="match status" value="1"/>
</dbReference>
<dbReference type="HAMAP" id="MF_00127">
    <property type="entry name" value="His_tRNA_synth"/>
    <property type="match status" value="1"/>
</dbReference>
<evidence type="ECO:0000256" key="3">
    <source>
        <dbReference type="ARBA" id="ARBA00022598"/>
    </source>
</evidence>
<feature type="binding site" evidence="10">
    <location>
        <position position="257"/>
    </location>
    <ligand>
        <name>L-histidine</name>
        <dbReference type="ChEBI" id="CHEBI:57595"/>
    </ligand>
</feature>
<evidence type="ECO:0000256" key="10">
    <source>
        <dbReference type="PIRSR" id="PIRSR001549-1"/>
    </source>
</evidence>
<dbReference type="STRING" id="1123382.SAMN02745221_01341"/>
<dbReference type="InterPro" id="IPR045864">
    <property type="entry name" value="aa-tRNA-synth_II/BPL/LPL"/>
</dbReference>
<accession>A0A1M5P074</accession>
<evidence type="ECO:0000256" key="2">
    <source>
        <dbReference type="ARBA" id="ARBA00022490"/>
    </source>
</evidence>
<dbReference type="Pfam" id="PF13393">
    <property type="entry name" value="tRNA-synt_His"/>
    <property type="match status" value="2"/>
</dbReference>
<dbReference type="EC" id="6.1.1.21" evidence="9"/>
<dbReference type="Proteomes" id="UP000242329">
    <property type="component" value="Unassembled WGS sequence"/>
</dbReference>
<dbReference type="RefSeq" id="WP_073091887.1">
    <property type="nucleotide sequence ID" value="NZ_FQWY01000019.1"/>
</dbReference>
<evidence type="ECO:0000256" key="4">
    <source>
        <dbReference type="ARBA" id="ARBA00022741"/>
    </source>
</evidence>
<dbReference type="SUPFAM" id="SSF55681">
    <property type="entry name" value="Class II aaRS and biotin synthetases"/>
    <property type="match status" value="1"/>
</dbReference>
<evidence type="ECO:0000256" key="9">
    <source>
        <dbReference type="HAMAP-Rule" id="MF_00127"/>
    </source>
</evidence>
<feature type="binding site" evidence="10">
    <location>
        <begin position="261"/>
        <end position="262"/>
    </location>
    <ligand>
        <name>L-histidine</name>
        <dbReference type="ChEBI" id="CHEBI:57595"/>
    </ligand>
</feature>
<proteinExistence type="inferred from homology"/>
<dbReference type="InterPro" id="IPR006195">
    <property type="entry name" value="aa-tRNA-synth_II"/>
</dbReference>
<keyword evidence="6 9" id="KW-0648">Protein biosynthesis</keyword>
<evidence type="ECO:0000256" key="5">
    <source>
        <dbReference type="ARBA" id="ARBA00022840"/>
    </source>
</evidence>
<evidence type="ECO:0000256" key="8">
    <source>
        <dbReference type="ARBA" id="ARBA00047639"/>
    </source>
</evidence>
<keyword evidence="4 9" id="KW-0547">Nucleotide-binding</keyword>
<dbReference type="PROSITE" id="PS50862">
    <property type="entry name" value="AA_TRNA_LIGASE_II"/>
    <property type="match status" value="1"/>
</dbReference>
<keyword evidence="2 9" id="KW-0963">Cytoplasm</keyword>
<keyword evidence="3 9" id="KW-0436">Ligase</keyword>
<feature type="binding site" evidence="10">
    <location>
        <begin position="81"/>
        <end position="83"/>
    </location>
    <ligand>
        <name>L-histidine</name>
        <dbReference type="ChEBI" id="CHEBI:57595"/>
    </ligand>
</feature>
<dbReference type="GO" id="GO:0005737">
    <property type="term" value="C:cytoplasm"/>
    <property type="evidence" value="ECO:0007669"/>
    <property type="project" value="UniProtKB-SubCell"/>
</dbReference>
<comment type="similarity">
    <text evidence="1 9">Belongs to the class-II aminoacyl-tRNA synthetase family.</text>
</comment>
<dbReference type="GO" id="GO:0140096">
    <property type="term" value="F:catalytic activity, acting on a protein"/>
    <property type="evidence" value="ECO:0007669"/>
    <property type="project" value="UniProtKB-ARBA"/>
</dbReference>
<dbReference type="InterPro" id="IPR036621">
    <property type="entry name" value="Anticodon-bd_dom_sf"/>
</dbReference>
<dbReference type="GO" id="GO:0006427">
    <property type="term" value="P:histidyl-tRNA aminoacylation"/>
    <property type="evidence" value="ECO:0007669"/>
    <property type="project" value="UniProtKB-UniRule"/>
</dbReference>
<evidence type="ECO:0000313" key="12">
    <source>
        <dbReference type="EMBL" id="SHG95105.1"/>
    </source>
</evidence>
<dbReference type="InterPro" id="IPR015807">
    <property type="entry name" value="His-tRNA-ligase"/>
</dbReference>
<dbReference type="EMBL" id="FQWY01000019">
    <property type="protein sequence ID" value="SHG95105.1"/>
    <property type="molecule type" value="Genomic_DNA"/>
</dbReference>
<dbReference type="CDD" id="cd00859">
    <property type="entry name" value="HisRS_anticodon"/>
    <property type="match status" value="1"/>
</dbReference>
<dbReference type="PANTHER" id="PTHR43707">
    <property type="entry name" value="HISTIDYL-TRNA SYNTHETASE"/>
    <property type="match status" value="1"/>
</dbReference>
<evidence type="ECO:0000256" key="7">
    <source>
        <dbReference type="ARBA" id="ARBA00023146"/>
    </source>
</evidence>
<comment type="catalytic activity">
    <reaction evidence="8 9">
        <text>tRNA(His) + L-histidine + ATP = L-histidyl-tRNA(His) + AMP + diphosphate + H(+)</text>
        <dbReference type="Rhea" id="RHEA:17313"/>
        <dbReference type="Rhea" id="RHEA-COMP:9665"/>
        <dbReference type="Rhea" id="RHEA-COMP:9689"/>
        <dbReference type="ChEBI" id="CHEBI:15378"/>
        <dbReference type="ChEBI" id="CHEBI:30616"/>
        <dbReference type="ChEBI" id="CHEBI:33019"/>
        <dbReference type="ChEBI" id="CHEBI:57595"/>
        <dbReference type="ChEBI" id="CHEBI:78442"/>
        <dbReference type="ChEBI" id="CHEBI:78527"/>
        <dbReference type="ChEBI" id="CHEBI:456215"/>
        <dbReference type="EC" id="6.1.1.21"/>
    </reaction>
</comment>
<feature type="domain" description="Aminoacyl-transfer RNA synthetases class-II family profile" evidence="11">
    <location>
        <begin position="1"/>
        <end position="316"/>
    </location>
</feature>
<dbReference type="InterPro" id="IPR041715">
    <property type="entry name" value="HisRS-like_core"/>
</dbReference>
<feature type="binding site" evidence="10">
    <location>
        <position position="112"/>
    </location>
    <ligand>
        <name>L-histidine</name>
        <dbReference type="ChEBI" id="CHEBI:57595"/>
    </ligand>
</feature>
<dbReference type="GO" id="GO:0005524">
    <property type="term" value="F:ATP binding"/>
    <property type="evidence" value="ECO:0007669"/>
    <property type="project" value="UniProtKB-UniRule"/>
</dbReference>
<organism evidence="12 13">
    <name type="scientific">Thermosyntropha lipolytica DSM 11003</name>
    <dbReference type="NCBI Taxonomy" id="1123382"/>
    <lineage>
        <taxon>Bacteria</taxon>
        <taxon>Bacillati</taxon>
        <taxon>Bacillota</taxon>
        <taxon>Clostridia</taxon>
        <taxon>Eubacteriales</taxon>
        <taxon>Syntrophomonadaceae</taxon>
        <taxon>Thermosyntropha</taxon>
    </lineage>
</organism>